<evidence type="ECO:0000259" key="4">
    <source>
        <dbReference type="SMART" id="SM01318"/>
    </source>
</evidence>
<keyword evidence="3" id="KW-0732">Signal</keyword>
<dbReference type="GeneID" id="108559541"/>
<feature type="chain" id="PRO_5047042230" evidence="3">
    <location>
        <begin position="30"/>
        <end position="108"/>
    </location>
</feature>
<evidence type="ECO:0000256" key="3">
    <source>
        <dbReference type="SAM" id="SignalP"/>
    </source>
</evidence>
<keyword evidence="5" id="KW-1185">Reference proteome</keyword>
<dbReference type="PANTHER" id="PTHR39957">
    <property type="entry name" value="AT09846P1-RELATED"/>
    <property type="match status" value="1"/>
</dbReference>
<evidence type="ECO:0000313" key="5">
    <source>
        <dbReference type="Proteomes" id="UP000695000"/>
    </source>
</evidence>
<dbReference type="InterPro" id="IPR053308">
    <property type="entry name" value="Vago-like"/>
</dbReference>
<name>A0ABM1MCP5_NICVS</name>
<proteinExistence type="predicted"/>
<sequence length="108" mass="11608">MLQCARNLQQLKMFKTLLVLSCCVAVCLCAVAIEPPNPNAAKGTCVSKQWNLTLKSGESKQVPKECAQLTCQSNGSIQYTSCGVAVNSKGERCSEDLSKPYPDCCPTC</sequence>
<protein>
    <submittedName>
        <fullName evidence="6">Uncharacterized protein LOC108559541</fullName>
    </submittedName>
</protein>
<evidence type="ECO:0000313" key="6">
    <source>
        <dbReference type="RefSeq" id="XP_017772345.1"/>
    </source>
</evidence>
<comment type="subcellular location">
    <subcellularLocation>
        <location evidence="1">Secreted</location>
    </subcellularLocation>
</comment>
<gene>
    <name evidence="6" type="primary">LOC108559541</name>
</gene>
<reference evidence="6" key="1">
    <citation type="submission" date="2025-08" db="UniProtKB">
        <authorList>
            <consortium name="RefSeq"/>
        </authorList>
    </citation>
    <scope>IDENTIFICATION</scope>
    <source>
        <tissue evidence="6">Whole Larva</tissue>
    </source>
</reference>
<dbReference type="RefSeq" id="XP_017772345.1">
    <property type="nucleotide sequence ID" value="XM_017916856.1"/>
</dbReference>
<keyword evidence="2" id="KW-0964">Secreted</keyword>
<organism evidence="5 6">
    <name type="scientific">Nicrophorus vespilloides</name>
    <name type="common">Boreal carrion beetle</name>
    <dbReference type="NCBI Taxonomy" id="110193"/>
    <lineage>
        <taxon>Eukaryota</taxon>
        <taxon>Metazoa</taxon>
        <taxon>Ecdysozoa</taxon>
        <taxon>Arthropoda</taxon>
        <taxon>Hexapoda</taxon>
        <taxon>Insecta</taxon>
        <taxon>Pterygota</taxon>
        <taxon>Neoptera</taxon>
        <taxon>Endopterygota</taxon>
        <taxon>Coleoptera</taxon>
        <taxon>Polyphaga</taxon>
        <taxon>Staphyliniformia</taxon>
        <taxon>Silphidae</taxon>
        <taxon>Nicrophorinae</taxon>
        <taxon>Nicrophorus</taxon>
    </lineage>
</organism>
<evidence type="ECO:0000256" key="1">
    <source>
        <dbReference type="ARBA" id="ARBA00004613"/>
    </source>
</evidence>
<dbReference type="InterPro" id="IPR029277">
    <property type="entry name" value="SVWC_dom"/>
</dbReference>
<evidence type="ECO:0000256" key="2">
    <source>
        <dbReference type="ARBA" id="ARBA00022525"/>
    </source>
</evidence>
<accession>A0ABM1MCP5</accession>
<dbReference type="PANTHER" id="PTHR39957:SF1">
    <property type="entry name" value="AT09846P1-RELATED"/>
    <property type="match status" value="1"/>
</dbReference>
<dbReference type="Pfam" id="PF15430">
    <property type="entry name" value="SVWC"/>
    <property type="match status" value="1"/>
</dbReference>
<dbReference type="Proteomes" id="UP000695000">
    <property type="component" value="Unplaced"/>
</dbReference>
<feature type="signal peptide" evidence="3">
    <location>
        <begin position="1"/>
        <end position="29"/>
    </location>
</feature>
<dbReference type="SMART" id="SM01318">
    <property type="entry name" value="SVWC"/>
    <property type="match status" value="1"/>
</dbReference>
<feature type="domain" description="Single" evidence="4">
    <location>
        <begin position="45"/>
        <end position="108"/>
    </location>
</feature>